<dbReference type="AlphaFoldDB" id="A0A0F9JUL5"/>
<evidence type="ECO:0000313" key="1">
    <source>
        <dbReference type="EMBL" id="KKM13543.1"/>
    </source>
</evidence>
<reference evidence="1" key="1">
    <citation type="journal article" date="2015" name="Nature">
        <title>Complex archaea that bridge the gap between prokaryotes and eukaryotes.</title>
        <authorList>
            <person name="Spang A."/>
            <person name="Saw J.H."/>
            <person name="Jorgensen S.L."/>
            <person name="Zaremba-Niedzwiedzka K."/>
            <person name="Martijn J."/>
            <person name="Lind A.E."/>
            <person name="van Eijk R."/>
            <person name="Schleper C."/>
            <person name="Guy L."/>
            <person name="Ettema T.J."/>
        </authorList>
    </citation>
    <scope>NUCLEOTIDE SEQUENCE</scope>
</reference>
<accession>A0A0F9JUL5</accession>
<proteinExistence type="predicted"/>
<organism evidence="1">
    <name type="scientific">marine sediment metagenome</name>
    <dbReference type="NCBI Taxonomy" id="412755"/>
    <lineage>
        <taxon>unclassified sequences</taxon>
        <taxon>metagenomes</taxon>
        <taxon>ecological metagenomes</taxon>
    </lineage>
</organism>
<name>A0A0F9JUL5_9ZZZZ</name>
<dbReference type="EMBL" id="LAZR01015357">
    <property type="protein sequence ID" value="KKM13543.1"/>
    <property type="molecule type" value="Genomic_DNA"/>
</dbReference>
<sequence>MCEQTQYKTSNSQIDKCIREEIKEFNKAIKLIEEYLLEPITTVASCCGHGKYPKTMVIRTRDRSSEEPPFYHEHFSGEHIMRTRNFYRKDARGVYYIPEVKNETSERNSDY</sequence>
<protein>
    <submittedName>
        <fullName evidence="1">Uncharacterized protein</fullName>
    </submittedName>
</protein>
<gene>
    <name evidence="1" type="ORF">LCGC14_1715220</name>
</gene>
<comment type="caution">
    <text evidence="1">The sequence shown here is derived from an EMBL/GenBank/DDBJ whole genome shotgun (WGS) entry which is preliminary data.</text>
</comment>